<dbReference type="InterPro" id="IPR039424">
    <property type="entry name" value="SBP_5"/>
</dbReference>
<dbReference type="Proteomes" id="UP000204391">
    <property type="component" value="Chromosome"/>
</dbReference>
<organism evidence="5 6">
    <name type="scientific">Virgibacillus necropolis</name>
    <dbReference type="NCBI Taxonomy" id="163877"/>
    <lineage>
        <taxon>Bacteria</taxon>
        <taxon>Bacillati</taxon>
        <taxon>Bacillota</taxon>
        <taxon>Bacilli</taxon>
        <taxon>Bacillales</taxon>
        <taxon>Bacillaceae</taxon>
        <taxon>Virgibacillus</taxon>
    </lineage>
</organism>
<dbReference type="Pfam" id="PF00496">
    <property type="entry name" value="SBP_bac_5"/>
    <property type="match status" value="1"/>
</dbReference>
<dbReference type="PIRSF" id="PIRSF002741">
    <property type="entry name" value="MppA"/>
    <property type="match status" value="1"/>
</dbReference>
<dbReference type="Gene3D" id="3.40.190.10">
    <property type="entry name" value="Periplasmic binding protein-like II"/>
    <property type="match status" value="1"/>
</dbReference>
<keyword evidence="6" id="KW-1185">Reference proteome</keyword>
<evidence type="ECO:0000259" key="4">
    <source>
        <dbReference type="Pfam" id="PF00496"/>
    </source>
</evidence>
<name>A0A221MH06_9BACI</name>
<comment type="similarity">
    <text evidence="1">Belongs to the bacterial solute-binding protein 5 family.</text>
</comment>
<dbReference type="GO" id="GO:0015833">
    <property type="term" value="P:peptide transport"/>
    <property type="evidence" value="ECO:0007669"/>
    <property type="project" value="TreeGrafter"/>
</dbReference>
<dbReference type="PROSITE" id="PS51257">
    <property type="entry name" value="PROKAR_LIPOPROTEIN"/>
    <property type="match status" value="1"/>
</dbReference>
<keyword evidence="3" id="KW-0732">Signal</keyword>
<dbReference type="RefSeq" id="WP_089533943.1">
    <property type="nucleotide sequence ID" value="NZ_CP022437.1"/>
</dbReference>
<sequence length="530" mass="59450">MRNGTALILFFILIITLAGCSSVSHQEIDDTRKDELVMAIGGEPEEGFDPTTGWGRYGSPLFQSTLLKYDKDFNIKNDLAVNYEVSDDGLDWRVKIRDDVKFSDGKQLTAEDVVFTFKTAKTSASVIDLNNLKKVEAIDPQTIKFTLKKPQSTFIYHLTTIGIVPKHAYSDTYNENPIGSGPFQLVQWNKGQQLIVKQNPYYYGEKPYFKKLTFLFLPEDAAFAAAKAGEVDIASVPPSFAKVEIAGMKLIELESVDNRGIMFPYLPAGNETEEGILIGNDVTADKAIRKAINIGIDRQALVDGVLEGFGTPAYTVADHLPWWNPDTVIKDDNMEQAKVILEKAGWIENDNGVREKDGLEAGFTLLYPAGDQIRQSLSIAFADMIKPLGINVKTAGKSWHELEALMHSNPVMMGWGSHDPLEMYNLYSSETSGKGFYNANYYSNSVVDEYMKEAMRATSQDEANSFWQKAQWDGETGFSAKGDAPWAWLVNLEHLYFVDENLNIGDQKIQPHGHGWPVTEFIEEWRWVNK</sequence>
<dbReference type="PANTHER" id="PTHR30290:SF9">
    <property type="entry name" value="OLIGOPEPTIDE-BINDING PROTEIN APPA"/>
    <property type="match status" value="1"/>
</dbReference>
<evidence type="ECO:0000256" key="1">
    <source>
        <dbReference type="ARBA" id="ARBA00005695"/>
    </source>
</evidence>
<evidence type="ECO:0000313" key="5">
    <source>
        <dbReference type="EMBL" id="ASN06948.1"/>
    </source>
</evidence>
<accession>A0A221MH06</accession>
<dbReference type="InterPro" id="IPR000914">
    <property type="entry name" value="SBP_5_dom"/>
</dbReference>
<dbReference type="GO" id="GO:0042597">
    <property type="term" value="C:periplasmic space"/>
    <property type="evidence" value="ECO:0007669"/>
    <property type="project" value="UniProtKB-ARBA"/>
</dbReference>
<dbReference type="CDD" id="cd08518">
    <property type="entry name" value="PBP2_NikA_DppA_OppA_like_19"/>
    <property type="match status" value="1"/>
</dbReference>
<keyword evidence="2" id="KW-0813">Transport</keyword>
<dbReference type="Gene3D" id="3.10.105.10">
    <property type="entry name" value="Dipeptide-binding Protein, Domain 3"/>
    <property type="match status" value="1"/>
</dbReference>
<dbReference type="GO" id="GO:0043190">
    <property type="term" value="C:ATP-binding cassette (ABC) transporter complex"/>
    <property type="evidence" value="ECO:0007669"/>
    <property type="project" value="InterPro"/>
</dbReference>
<proteinExistence type="inferred from homology"/>
<evidence type="ECO:0000256" key="3">
    <source>
        <dbReference type="ARBA" id="ARBA00022729"/>
    </source>
</evidence>
<dbReference type="GO" id="GO:1904680">
    <property type="term" value="F:peptide transmembrane transporter activity"/>
    <property type="evidence" value="ECO:0007669"/>
    <property type="project" value="TreeGrafter"/>
</dbReference>
<dbReference type="InterPro" id="IPR030678">
    <property type="entry name" value="Peptide/Ni-bd"/>
</dbReference>
<dbReference type="SUPFAM" id="SSF53850">
    <property type="entry name" value="Periplasmic binding protein-like II"/>
    <property type="match status" value="1"/>
</dbReference>
<evidence type="ECO:0000313" key="6">
    <source>
        <dbReference type="Proteomes" id="UP000204391"/>
    </source>
</evidence>
<gene>
    <name evidence="5" type="ORF">CFK40_18990</name>
</gene>
<evidence type="ECO:0000256" key="2">
    <source>
        <dbReference type="ARBA" id="ARBA00022448"/>
    </source>
</evidence>
<dbReference type="EMBL" id="CP022437">
    <property type="protein sequence ID" value="ASN06948.1"/>
    <property type="molecule type" value="Genomic_DNA"/>
</dbReference>
<dbReference type="OrthoDB" id="9796817at2"/>
<feature type="domain" description="Solute-binding protein family 5" evidence="4">
    <location>
        <begin position="75"/>
        <end position="428"/>
    </location>
</feature>
<protein>
    <submittedName>
        <fullName evidence="5">Nickel ABC transporter substrate-binding protein</fullName>
    </submittedName>
</protein>
<dbReference type="KEGG" id="vne:CFK40_18990"/>
<reference evidence="5 6" key="1">
    <citation type="journal article" date="2003" name="Int. J. Syst. Evol. Microbiol.">
        <title>Virgibacillus carmonensis sp. nov., Virgibacillus necropolis sp. nov. and Virgibacillus picturae sp. nov., three novel species isolated from deteriorated mural paintings, transfer of the species of the genus salibacillus to Virgibacillus, as Virgibacillus marismortui comb. nov. and Virgibacillus salexigens comb. nov., and emended description of the genus Virgibacillus.</title>
        <authorList>
            <person name="Heyrman J."/>
            <person name="Logan N.A."/>
            <person name="Busse H.J."/>
            <person name="Balcaen A."/>
            <person name="Lebbe L."/>
            <person name="Rodriguez-Diaz M."/>
            <person name="Swings J."/>
            <person name="De Vos P."/>
        </authorList>
    </citation>
    <scope>NUCLEOTIDE SEQUENCE [LARGE SCALE GENOMIC DNA]</scope>
    <source>
        <strain evidence="5 6">LMG 19488</strain>
    </source>
</reference>
<dbReference type="PANTHER" id="PTHR30290">
    <property type="entry name" value="PERIPLASMIC BINDING COMPONENT OF ABC TRANSPORTER"/>
    <property type="match status" value="1"/>
</dbReference>
<dbReference type="AlphaFoldDB" id="A0A221MH06"/>